<evidence type="ECO:0000259" key="3">
    <source>
        <dbReference type="PROSITE" id="PS50158"/>
    </source>
</evidence>
<dbReference type="PANTHER" id="PTHR46978:SF3">
    <property type="entry name" value="ATP-DEPENDENT RNA HELICASE GLH-1-LIKE ISOFORM X1"/>
    <property type="match status" value="1"/>
</dbReference>
<name>A0AAN8YMV4_SOLBU</name>
<dbReference type="GO" id="GO:0003676">
    <property type="term" value="F:nucleic acid binding"/>
    <property type="evidence" value="ECO:0007669"/>
    <property type="project" value="InterPro"/>
</dbReference>
<evidence type="ECO:0000313" key="5">
    <source>
        <dbReference type="Proteomes" id="UP001371456"/>
    </source>
</evidence>
<dbReference type="GO" id="GO:0008270">
    <property type="term" value="F:zinc ion binding"/>
    <property type="evidence" value="ECO:0007669"/>
    <property type="project" value="UniProtKB-KW"/>
</dbReference>
<feature type="compositionally biased region" description="Polar residues" evidence="2">
    <location>
        <begin position="385"/>
        <end position="398"/>
    </location>
</feature>
<accession>A0AAN8YMV4</accession>
<dbReference type="PANTHER" id="PTHR46978">
    <property type="entry name" value="ZINC KNUCKLE (CCHC-TYPE) FAMILY PROTEIN"/>
    <property type="match status" value="1"/>
</dbReference>
<feature type="region of interest" description="Disordered" evidence="2">
    <location>
        <begin position="361"/>
        <end position="412"/>
    </location>
</feature>
<organism evidence="4 5">
    <name type="scientific">Solanum bulbocastanum</name>
    <name type="common">Wild potato</name>
    <dbReference type="NCBI Taxonomy" id="147425"/>
    <lineage>
        <taxon>Eukaryota</taxon>
        <taxon>Viridiplantae</taxon>
        <taxon>Streptophyta</taxon>
        <taxon>Embryophyta</taxon>
        <taxon>Tracheophyta</taxon>
        <taxon>Spermatophyta</taxon>
        <taxon>Magnoliopsida</taxon>
        <taxon>eudicotyledons</taxon>
        <taxon>Gunneridae</taxon>
        <taxon>Pentapetalae</taxon>
        <taxon>asterids</taxon>
        <taxon>lamiids</taxon>
        <taxon>Solanales</taxon>
        <taxon>Solanaceae</taxon>
        <taxon>Solanoideae</taxon>
        <taxon>Solaneae</taxon>
        <taxon>Solanum</taxon>
    </lineage>
</organism>
<keyword evidence="1" id="KW-0862">Zinc</keyword>
<keyword evidence="1" id="KW-0863">Zinc-finger</keyword>
<sequence length="412" mass="45918">MSADIGFVTAQFKSLTKTAILEKERIEEEEAVADGGKEDNQQKDGAEIIGDVIASTVTEQCSCSPEGGEDLSADMGCSSVQLKTQLEPPLAEEKRSEERETIVHSETNVKQVMVLETELFEQKGSVVLQRLLRPPRYFNFKGSIWEACQICGKENHGAAGCSPLEKKKRRCFICGHYGHNGKYCKKVTACFICKRRGHLAKDCPNAKTQILQAQSCEFCLKCGDTGHDMFTCKDGYSSTDLKKIQCWVCKAFGHLLCVDYKDYGPKRVSCYKCGKLGHLGSDCLNLRGNIQLASCSFKKGGTGPSCSEGNNAADHTLQDKKKGDEYLLCEDRESAKVQDLLQQMERSDVLGSEVTSKKISRSRWRKRKRRQRRTVRIAEDGRMENGSQCGMRQEYQSSEEAKPNVLLKPAAT</sequence>
<dbReference type="Gene3D" id="4.10.60.10">
    <property type="entry name" value="Zinc finger, CCHC-type"/>
    <property type="match status" value="2"/>
</dbReference>
<comment type="caution">
    <text evidence="4">The sequence shown here is derived from an EMBL/GenBank/DDBJ whole genome shotgun (WGS) entry which is preliminary data.</text>
</comment>
<dbReference type="Pfam" id="PF00098">
    <property type="entry name" value="zf-CCHC"/>
    <property type="match status" value="2"/>
</dbReference>
<dbReference type="InterPro" id="IPR036875">
    <property type="entry name" value="Znf_CCHC_sf"/>
</dbReference>
<feature type="compositionally biased region" description="Basic residues" evidence="2">
    <location>
        <begin position="361"/>
        <end position="375"/>
    </location>
</feature>
<keyword evidence="5" id="KW-1185">Reference proteome</keyword>
<evidence type="ECO:0000313" key="4">
    <source>
        <dbReference type="EMBL" id="KAK6803278.1"/>
    </source>
</evidence>
<feature type="domain" description="CCHC-type" evidence="3">
    <location>
        <begin position="190"/>
        <end position="205"/>
    </location>
</feature>
<reference evidence="4 5" key="1">
    <citation type="submission" date="2024-02" db="EMBL/GenBank/DDBJ databases">
        <title>de novo genome assembly of Solanum bulbocastanum strain 11H21.</title>
        <authorList>
            <person name="Hosaka A.J."/>
        </authorList>
    </citation>
    <scope>NUCLEOTIDE SEQUENCE [LARGE SCALE GENOMIC DNA]</scope>
    <source>
        <tissue evidence="4">Young leaves</tissue>
    </source>
</reference>
<dbReference type="PROSITE" id="PS50158">
    <property type="entry name" value="ZF_CCHC"/>
    <property type="match status" value="2"/>
</dbReference>
<dbReference type="EMBL" id="JBANQN010000001">
    <property type="protein sequence ID" value="KAK6803278.1"/>
    <property type="molecule type" value="Genomic_DNA"/>
</dbReference>
<gene>
    <name evidence="4" type="ORF">RDI58_001062</name>
</gene>
<feature type="domain" description="CCHC-type" evidence="3">
    <location>
        <begin position="270"/>
        <end position="283"/>
    </location>
</feature>
<evidence type="ECO:0000256" key="1">
    <source>
        <dbReference type="PROSITE-ProRule" id="PRU00047"/>
    </source>
</evidence>
<dbReference type="SUPFAM" id="SSF57756">
    <property type="entry name" value="Retrovirus zinc finger-like domains"/>
    <property type="match status" value="3"/>
</dbReference>
<evidence type="ECO:0000256" key="2">
    <source>
        <dbReference type="SAM" id="MobiDB-lite"/>
    </source>
</evidence>
<dbReference type="SMART" id="SM00343">
    <property type="entry name" value="ZnF_C2HC"/>
    <property type="match status" value="5"/>
</dbReference>
<proteinExistence type="predicted"/>
<protein>
    <recommendedName>
        <fullName evidence="3">CCHC-type domain-containing protein</fullName>
    </recommendedName>
</protein>
<dbReference type="AlphaFoldDB" id="A0AAN8YMV4"/>
<keyword evidence="1" id="KW-0479">Metal-binding</keyword>
<dbReference type="InterPro" id="IPR001878">
    <property type="entry name" value="Znf_CCHC"/>
</dbReference>
<dbReference type="Proteomes" id="UP001371456">
    <property type="component" value="Unassembled WGS sequence"/>
</dbReference>